<dbReference type="Proteomes" id="UP001211065">
    <property type="component" value="Unassembled WGS sequence"/>
</dbReference>
<sequence>MEIAAQNGLPLGSAVPSSPGGIGDRRYSVAALWSMAAENDLEVDDDLTKAQRRLRELKAKISGQSKKNFLLERDVRYLDSRIALLIQNRMALDEQQEVAAHLEEHETTDSSVGGLDDRKRQSYGNLFYLLQAEPRHIAALARLVSLAEIDTLLQTVMFTIYGNQYESREEYLLLSMFQNVLAAQFETTTEFGSLLRANTPVSRMMTTYTRRGPGQTYLKDVLSERINNLLEHVDLDLEINPLKVYEQMIVEIELETGQPSNLPRGLTLDEAQENPDVQAIIKPRLSTLEDIANSFLTTIIDSLDKVPYGIRWICKQIKSLTKRKYPDASEFNIGSLIGGFFMLRFINPAIVTPHAYMLVDKNPSKHPGRTLTLVVKMLQNLANKPSYSKEKYMMALNGFVEANKARINKFFTDLCEVSDFYEALEMEQYIALSKKEISLNISLNEMFNTQSLLLQHADILVKIVECPEMNHHLRICLNELGQCPPQLPRSENKSVVLPLFSRWETPIIDPLNNSESQLTQGDILYMDTKSIFVQVLRTIPALVNKNLSLHKVAEVAATSKDQVLVKKGLKVRDMLSQLEELGILDSKDGHKLMVEEVLQELVHLGNLRDTVNRENKSLDSVYNTIIDHNNYLRSQLESYKAYLQNVRVQSGVSGTSKTNHKSSKTVSPSGPFKFSHSQMEKEGIIVESNVPEVRRTNIYFNMISPVPGTYIITLHYKGREKAILEMDLKLDDLLEKQQLGVNTLDLESSFTMSLLAVESLNTFLADKSYIVGYTPSQADVAVFEAHKTAPKADKYPHAARWYKHVAALPNKSSLPGTKKAAKEYGPAVTAAAPAADDDENDIDLFGSDDEEDEEALKAKEELTKKRLAEYHAKKALSK</sequence>
<dbReference type="SMART" id="SM00323">
    <property type="entry name" value="RasGAP"/>
    <property type="match status" value="1"/>
</dbReference>
<dbReference type="InterPro" id="IPR001936">
    <property type="entry name" value="RasGAP_dom"/>
</dbReference>
<dbReference type="CDD" id="cd10308">
    <property type="entry name" value="GST_C_eEF1b_like"/>
    <property type="match status" value="1"/>
</dbReference>
<dbReference type="Pfam" id="PF00616">
    <property type="entry name" value="RasGAP"/>
    <property type="match status" value="1"/>
</dbReference>
<dbReference type="SUPFAM" id="SSF47616">
    <property type="entry name" value="GST C-terminal domain-like"/>
    <property type="match status" value="1"/>
</dbReference>
<dbReference type="SUPFAM" id="SSF143885">
    <property type="entry name" value="RGC domain-like"/>
    <property type="match status" value="1"/>
</dbReference>
<feature type="region of interest" description="Disordered" evidence="1">
    <location>
        <begin position="1"/>
        <end position="20"/>
    </location>
</feature>
<dbReference type="EMBL" id="JADGJW010000083">
    <property type="protein sequence ID" value="KAJ3224734.1"/>
    <property type="molecule type" value="Genomic_DNA"/>
</dbReference>
<dbReference type="AlphaFoldDB" id="A0AAD5U868"/>
<gene>
    <name evidence="3" type="primary">GAP1_1</name>
    <name evidence="3" type="ORF">HK099_007983</name>
</gene>
<organism evidence="3 4">
    <name type="scientific">Clydaea vesicula</name>
    <dbReference type="NCBI Taxonomy" id="447962"/>
    <lineage>
        <taxon>Eukaryota</taxon>
        <taxon>Fungi</taxon>
        <taxon>Fungi incertae sedis</taxon>
        <taxon>Chytridiomycota</taxon>
        <taxon>Chytridiomycota incertae sedis</taxon>
        <taxon>Chytridiomycetes</taxon>
        <taxon>Lobulomycetales</taxon>
        <taxon>Lobulomycetaceae</taxon>
        <taxon>Clydaea</taxon>
    </lineage>
</organism>
<dbReference type="CDD" id="cd05132">
    <property type="entry name" value="RasGAP_GAPA"/>
    <property type="match status" value="1"/>
</dbReference>
<dbReference type="InterPro" id="IPR018940">
    <property type="entry name" value="EF-1_beta_acid_region_euk"/>
</dbReference>
<evidence type="ECO:0000313" key="4">
    <source>
        <dbReference type="Proteomes" id="UP001211065"/>
    </source>
</evidence>
<dbReference type="InterPro" id="IPR008936">
    <property type="entry name" value="Rho_GTPase_activation_prot"/>
</dbReference>
<dbReference type="SUPFAM" id="SSF48350">
    <property type="entry name" value="GTPase activation domain, GAP"/>
    <property type="match status" value="1"/>
</dbReference>
<dbReference type="InterPro" id="IPR000593">
    <property type="entry name" value="RasGAP_C"/>
</dbReference>
<proteinExistence type="predicted"/>
<dbReference type="Gene3D" id="1.10.506.10">
    <property type="entry name" value="GTPase Activation - p120gap, domain 1"/>
    <property type="match status" value="1"/>
</dbReference>
<evidence type="ECO:0000256" key="1">
    <source>
        <dbReference type="SAM" id="MobiDB-lite"/>
    </source>
</evidence>
<dbReference type="PROSITE" id="PS50018">
    <property type="entry name" value="RAS_GTPASE_ACTIV_2"/>
    <property type="match status" value="1"/>
</dbReference>
<evidence type="ECO:0000313" key="3">
    <source>
        <dbReference type="EMBL" id="KAJ3224734.1"/>
    </source>
</evidence>
<evidence type="ECO:0000259" key="2">
    <source>
        <dbReference type="PROSITE" id="PS50018"/>
    </source>
</evidence>
<protein>
    <submittedName>
        <fullName evidence="3">Glyceraldehyde-3-phosphate dehydrogenase 1</fullName>
    </submittedName>
</protein>
<dbReference type="Pfam" id="PF10587">
    <property type="entry name" value="EF-1_beta_acid"/>
    <property type="match status" value="1"/>
</dbReference>
<dbReference type="GO" id="GO:0005938">
    <property type="term" value="C:cell cortex"/>
    <property type="evidence" value="ECO:0007669"/>
    <property type="project" value="TreeGrafter"/>
</dbReference>
<feature type="region of interest" description="Disordered" evidence="1">
    <location>
        <begin position="813"/>
        <end position="841"/>
    </location>
</feature>
<dbReference type="Pfam" id="PF03836">
    <property type="entry name" value="RasGAP_C"/>
    <property type="match status" value="1"/>
</dbReference>
<dbReference type="InterPro" id="IPR036282">
    <property type="entry name" value="Glutathione-S-Trfase_C_sf"/>
</dbReference>
<name>A0AAD5U868_9FUNG</name>
<dbReference type="PANTHER" id="PTHR14149:SF17">
    <property type="entry name" value="GTPASE-ACTIVATING PROTEIN"/>
    <property type="match status" value="1"/>
</dbReference>
<feature type="domain" description="Ras-GAP" evidence="2">
    <location>
        <begin position="168"/>
        <end position="383"/>
    </location>
</feature>
<dbReference type="GO" id="GO:0005096">
    <property type="term" value="F:GTPase activator activity"/>
    <property type="evidence" value="ECO:0007669"/>
    <property type="project" value="TreeGrafter"/>
</dbReference>
<feature type="region of interest" description="Disordered" evidence="1">
    <location>
        <begin position="652"/>
        <end position="672"/>
    </location>
</feature>
<dbReference type="Gene3D" id="1.20.1050.130">
    <property type="match status" value="1"/>
</dbReference>
<accession>A0AAD5U868</accession>
<dbReference type="PANTHER" id="PTHR14149">
    <property type="entry name" value="RAS GTPASE-ACTIVATING PROTEIN WITH IQ MOTIF"/>
    <property type="match status" value="1"/>
</dbReference>
<keyword evidence="4" id="KW-1185">Reference proteome</keyword>
<comment type="caution">
    <text evidence="3">The sequence shown here is derived from an EMBL/GenBank/DDBJ whole genome shotgun (WGS) entry which is preliminary data.</text>
</comment>
<reference evidence="3" key="1">
    <citation type="submission" date="2020-05" db="EMBL/GenBank/DDBJ databases">
        <title>Phylogenomic resolution of chytrid fungi.</title>
        <authorList>
            <person name="Stajich J.E."/>
            <person name="Amses K."/>
            <person name="Simmons R."/>
            <person name="Seto K."/>
            <person name="Myers J."/>
            <person name="Bonds A."/>
            <person name="Quandt C.A."/>
            <person name="Barry K."/>
            <person name="Liu P."/>
            <person name="Grigoriev I."/>
            <person name="Longcore J.E."/>
            <person name="James T.Y."/>
        </authorList>
    </citation>
    <scope>NUCLEOTIDE SEQUENCE</scope>
    <source>
        <strain evidence="3">JEL0476</strain>
    </source>
</reference>
<dbReference type="GO" id="GO:0046580">
    <property type="term" value="P:negative regulation of Ras protein signal transduction"/>
    <property type="evidence" value="ECO:0007669"/>
    <property type="project" value="TreeGrafter"/>
</dbReference>